<organism evidence="2 3">
    <name type="scientific">Streptomyces albospinus</name>
    <dbReference type="NCBI Taxonomy" id="285515"/>
    <lineage>
        <taxon>Bacteria</taxon>
        <taxon>Bacillati</taxon>
        <taxon>Actinomycetota</taxon>
        <taxon>Actinomycetes</taxon>
        <taxon>Kitasatosporales</taxon>
        <taxon>Streptomycetaceae</taxon>
        <taxon>Streptomyces</taxon>
    </lineage>
</organism>
<gene>
    <name evidence="2" type="ORF">GCM10010211_19990</name>
</gene>
<feature type="compositionally biased region" description="Low complexity" evidence="1">
    <location>
        <begin position="105"/>
        <end position="129"/>
    </location>
</feature>
<sequence>MVIDALGIPPRRLDRLHTPGSAEDIVAQLVAMAAKHLDHLNKELVAQAQQGADNLTRVAAGKTMVNSLGILQNSATQIDILAARRADAVDRLKELIHAYRHVAPPAGAVPPHAHQPITAPAQAPATPVASARPARAR</sequence>
<dbReference type="EMBL" id="BMRP01000005">
    <property type="protein sequence ID" value="GGU55298.1"/>
    <property type="molecule type" value="Genomic_DNA"/>
</dbReference>
<comment type="caution">
    <text evidence="2">The sequence shown here is derived from an EMBL/GenBank/DDBJ whole genome shotgun (WGS) entry which is preliminary data.</text>
</comment>
<dbReference type="Proteomes" id="UP000654471">
    <property type="component" value="Unassembled WGS sequence"/>
</dbReference>
<evidence type="ECO:0000256" key="1">
    <source>
        <dbReference type="SAM" id="MobiDB-lite"/>
    </source>
</evidence>
<reference evidence="3" key="1">
    <citation type="journal article" date="2019" name="Int. J. Syst. Evol. Microbiol.">
        <title>The Global Catalogue of Microorganisms (GCM) 10K type strain sequencing project: providing services to taxonomists for standard genome sequencing and annotation.</title>
        <authorList>
            <consortium name="The Broad Institute Genomics Platform"/>
            <consortium name="The Broad Institute Genome Sequencing Center for Infectious Disease"/>
            <person name="Wu L."/>
            <person name="Ma J."/>
        </authorList>
    </citation>
    <scope>NUCLEOTIDE SEQUENCE [LARGE SCALE GENOMIC DNA]</scope>
    <source>
        <strain evidence="3">JCM 3399</strain>
    </source>
</reference>
<evidence type="ECO:0000313" key="2">
    <source>
        <dbReference type="EMBL" id="GGU55298.1"/>
    </source>
</evidence>
<protein>
    <submittedName>
        <fullName evidence="2">Uncharacterized protein</fullName>
    </submittedName>
</protein>
<feature type="region of interest" description="Disordered" evidence="1">
    <location>
        <begin position="105"/>
        <end position="137"/>
    </location>
</feature>
<name>A0ABQ2UZ45_9ACTN</name>
<proteinExistence type="predicted"/>
<evidence type="ECO:0000313" key="3">
    <source>
        <dbReference type="Proteomes" id="UP000654471"/>
    </source>
</evidence>
<dbReference type="RefSeq" id="WP_229852109.1">
    <property type="nucleotide sequence ID" value="NZ_BMRP01000005.1"/>
</dbReference>
<accession>A0ABQ2UZ45</accession>
<keyword evidence="3" id="KW-1185">Reference proteome</keyword>